<dbReference type="EMBL" id="CM023475">
    <property type="protein sequence ID" value="KAH7946457.1"/>
    <property type="molecule type" value="Genomic_DNA"/>
</dbReference>
<evidence type="ECO:0000313" key="1">
    <source>
        <dbReference type="EMBL" id="KAH7946457.1"/>
    </source>
</evidence>
<accession>A0ACB8CNN6</accession>
<dbReference type="Proteomes" id="UP000821865">
    <property type="component" value="Chromosome 6"/>
</dbReference>
<reference evidence="1" key="1">
    <citation type="submission" date="2020-05" db="EMBL/GenBank/DDBJ databases">
        <title>Large-scale comparative analyses of tick genomes elucidate their genetic diversity and vector capacities.</title>
        <authorList>
            <person name="Jia N."/>
            <person name="Wang J."/>
            <person name="Shi W."/>
            <person name="Du L."/>
            <person name="Sun Y."/>
            <person name="Zhan W."/>
            <person name="Jiang J."/>
            <person name="Wang Q."/>
            <person name="Zhang B."/>
            <person name="Ji P."/>
            <person name="Sakyi L.B."/>
            <person name="Cui X."/>
            <person name="Yuan T."/>
            <person name="Jiang B."/>
            <person name="Yang W."/>
            <person name="Lam T.T.-Y."/>
            <person name="Chang Q."/>
            <person name="Ding S."/>
            <person name="Wang X."/>
            <person name="Zhu J."/>
            <person name="Ruan X."/>
            <person name="Zhao L."/>
            <person name="Wei J."/>
            <person name="Que T."/>
            <person name="Du C."/>
            <person name="Cheng J."/>
            <person name="Dai P."/>
            <person name="Han X."/>
            <person name="Huang E."/>
            <person name="Gao Y."/>
            <person name="Liu J."/>
            <person name="Shao H."/>
            <person name="Ye R."/>
            <person name="Li L."/>
            <person name="Wei W."/>
            <person name="Wang X."/>
            <person name="Wang C."/>
            <person name="Yang T."/>
            <person name="Huo Q."/>
            <person name="Li W."/>
            <person name="Guo W."/>
            <person name="Chen H."/>
            <person name="Zhou L."/>
            <person name="Ni X."/>
            <person name="Tian J."/>
            <person name="Zhou Y."/>
            <person name="Sheng Y."/>
            <person name="Liu T."/>
            <person name="Pan Y."/>
            <person name="Xia L."/>
            <person name="Li J."/>
            <person name="Zhao F."/>
            <person name="Cao W."/>
        </authorList>
    </citation>
    <scope>NUCLEOTIDE SEQUENCE</scope>
    <source>
        <strain evidence="1">Dsil-2018</strain>
    </source>
</reference>
<organism evidence="1 2">
    <name type="scientific">Dermacentor silvarum</name>
    <name type="common">Tick</name>
    <dbReference type="NCBI Taxonomy" id="543639"/>
    <lineage>
        <taxon>Eukaryota</taxon>
        <taxon>Metazoa</taxon>
        <taxon>Ecdysozoa</taxon>
        <taxon>Arthropoda</taxon>
        <taxon>Chelicerata</taxon>
        <taxon>Arachnida</taxon>
        <taxon>Acari</taxon>
        <taxon>Parasitiformes</taxon>
        <taxon>Ixodida</taxon>
        <taxon>Ixodoidea</taxon>
        <taxon>Ixodidae</taxon>
        <taxon>Rhipicephalinae</taxon>
        <taxon>Dermacentor</taxon>
    </lineage>
</organism>
<gene>
    <name evidence="1" type="ORF">HPB49_025435</name>
</gene>
<sequence>MVVVVVVIGYCGFSAHNRCSEKVPNDCLPDTKYVKRVFGVDLTTLVKAHNTPRPFVLDMCIKEIEQRGLDTEGIYRVSGFSDEIEALRMSFEKDGESAPLSASTYEDVHVVAGALKLFLRLLPIPLITFDSYTKFFDAVKSNKVEEKLEAMKEAVKSLPPAHYQSLKYLMSHLQRVSEHQKKNLMSPKNLSTVFSPTVMRTPDIMGMGLDQMSAWHTESAVVELLISYNRTVFVQ</sequence>
<protein>
    <submittedName>
        <fullName evidence="1">Uncharacterized protein</fullName>
    </submittedName>
</protein>
<evidence type="ECO:0000313" key="2">
    <source>
        <dbReference type="Proteomes" id="UP000821865"/>
    </source>
</evidence>
<comment type="caution">
    <text evidence="1">The sequence shown here is derived from an EMBL/GenBank/DDBJ whole genome shotgun (WGS) entry which is preliminary data.</text>
</comment>
<name>A0ACB8CNN6_DERSI</name>
<keyword evidence="2" id="KW-1185">Reference proteome</keyword>
<proteinExistence type="predicted"/>